<comment type="caution">
    <text evidence="3">The sequence shown here is derived from an EMBL/GenBank/DDBJ whole genome shotgun (WGS) entry which is preliminary data.</text>
</comment>
<keyword evidence="1" id="KW-1133">Transmembrane helix</keyword>
<evidence type="ECO:0000256" key="2">
    <source>
        <dbReference type="SAM" id="SignalP"/>
    </source>
</evidence>
<dbReference type="RefSeq" id="WP_133590284.1">
    <property type="nucleotide sequence ID" value="NZ_CP037953.1"/>
</dbReference>
<accession>A0A4R6UMS7</accession>
<sequence>MKMKKVFGAAVLAIASMVSHSAFADLILPTDPLVKTNHPSLNTGNVGGDPVSIAATSGCASSDYCTLTELINGGSLSAGGLTFGNFNLDFDFGYGDALDTDNVWVRVFDFGGAIMLDYDFAPLGFGGPLPTLLSGEASGFIDLSYSVVSDSSVDIFAAWLWDMIGAGTADADYELQFDMTLFDGDTELAYLYLYSLLENNSVIDSDADDLAIFAALNSLNVWNSISAISYEGLNLFYIGDQMFFTEVTQVPAPFTVLLFGFGLAALGLRKRVR</sequence>
<feature type="transmembrane region" description="Helical" evidence="1">
    <location>
        <begin position="250"/>
        <end position="268"/>
    </location>
</feature>
<reference evidence="3 4" key="1">
    <citation type="submission" date="2019-03" db="EMBL/GenBank/DDBJ databases">
        <title>Genomic Encyclopedia of Type Strains, Phase IV (KMG-IV): sequencing the most valuable type-strain genomes for metagenomic binning, comparative biology and taxonomic classification.</title>
        <authorList>
            <person name="Goeker M."/>
        </authorList>
    </citation>
    <scope>NUCLEOTIDE SEQUENCE [LARGE SCALE GENOMIC DNA]</scope>
    <source>
        <strain evidence="3 4">DSM 103792</strain>
    </source>
</reference>
<keyword evidence="1" id="KW-0472">Membrane</keyword>
<keyword evidence="1" id="KW-0812">Transmembrane</keyword>
<name>A0A4R6UMS7_9GAMM</name>
<organism evidence="3 4">
    <name type="scientific">Permianibacter aggregans</name>
    <dbReference type="NCBI Taxonomy" id="1510150"/>
    <lineage>
        <taxon>Bacteria</taxon>
        <taxon>Pseudomonadati</taxon>
        <taxon>Pseudomonadota</taxon>
        <taxon>Gammaproteobacteria</taxon>
        <taxon>Pseudomonadales</taxon>
        <taxon>Pseudomonadaceae</taxon>
        <taxon>Permianibacter</taxon>
    </lineage>
</organism>
<dbReference type="AlphaFoldDB" id="A0A4R6UMS7"/>
<gene>
    <name evidence="3" type="ORF">EV696_107145</name>
</gene>
<proteinExistence type="predicted"/>
<dbReference type="EMBL" id="SNYM01000007">
    <property type="protein sequence ID" value="TDQ48408.1"/>
    <property type="molecule type" value="Genomic_DNA"/>
</dbReference>
<protein>
    <submittedName>
        <fullName evidence="3">Putative secreted protein with PEP-CTERM sorting signal</fullName>
    </submittedName>
</protein>
<feature type="signal peptide" evidence="2">
    <location>
        <begin position="1"/>
        <end position="24"/>
    </location>
</feature>
<dbReference type="Proteomes" id="UP000295375">
    <property type="component" value="Unassembled WGS sequence"/>
</dbReference>
<keyword evidence="2" id="KW-0732">Signal</keyword>
<evidence type="ECO:0000256" key="1">
    <source>
        <dbReference type="SAM" id="Phobius"/>
    </source>
</evidence>
<evidence type="ECO:0000313" key="3">
    <source>
        <dbReference type="EMBL" id="TDQ48408.1"/>
    </source>
</evidence>
<evidence type="ECO:0000313" key="4">
    <source>
        <dbReference type="Proteomes" id="UP000295375"/>
    </source>
</evidence>
<keyword evidence="4" id="KW-1185">Reference proteome</keyword>
<feature type="chain" id="PRO_5020435769" evidence="2">
    <location>
        <begin position="25"/>
        <end position="273"/>
    </location>
</feature>